<dbReference type="InterPro" id="IPR053135">
    <property type="entry name" value="AKR2_Oxidoreductase"/>
</dbReference>
<dbReference type="InterPro" id="IPR036812">
    <property type="entry name" value="NAD(P)_OxRdtase_dom_sf"/>
</dbReference>
<evidence type="ECO:0000313" key="2">
    <source>
        <dbReference type="EMBL" id="MDT0415624.1"/>
    </source>
</evidence>
<organism evidence="2 3">
    <name type="scientific">Streptomyces evansiae</name>
    <dbReference type="NCBI Taxonomy" id="3075535"/>
    <lineage>
        <taxon>Bacteria</taxon>
        <taxon>Bacillati</taxon>
        <taxon>Actinomycetota</taxon>
        <taxon>Actinomycetes</taxon>
        <taxon>Kitasatosporales</taxon>
        <taxon>Streptomycetaceae</taxon>
        <taxon>Streptomyces</taxon>
    </lineage>
</organism>
<accession>A0ABD5E2E1</accession>
<dbReference type="InterPro" id="IPR023210">
    <property type="entry name" value="NADP_OxRdtase_dom"/>
</dbReference>
<protein>
    <submittedName>
        <fullName evidence="2">Aldo/keto reductase</fullName>
    </submittedName>
</protein>
<name>A0ABD5E2E1_9ACTN</name>
<dbReference type="Pfam" id="PF00248">
    <property type="entry name" value="Aldo_ket_red"/>
    <property type="match status" value="1"/>
</dbReference>
<evidence type="ECO:0000313" key="3">
    <source>
        <dbReference type="Proteomes" id="UP001183607"/>
    </source>
</evidence>
<sequence>MPFARLAAAPTPVSRIGLGLAAVGRPGYLNLGRDRDLPPGRSVEELRTRAHDLLDAAYEQGVRYVDTARSYGRAEEFLAGWLAAHPQATDLVVGSKWGYTYTAGWRTQADSHEVKNHALATYERQITETRDLLGDRLDLYQIHSLTPESPALSDRALHERLAVLGAEGVTIGCSVSGPDQAAAIHAALAVEVAGQPLFRTIQATYNVYEHSAGPALEAAHGAGRSVLVKEALANGRLAGEAAPPAVRGIAGELSTTPDAVALAFVLRAPWVEIALSGAATVAQLDTNLRALALPLDEERLERLDALGEDAGEYWRRRAGMPWG</sequence>
<dbReference type="Proteomes" id="UP001183607">
    <property type="component" value="Unassembled WGS sequence"/>
</dbReference>
<gene>
    <name evidence="2" type="ORF">RM574_08970</name>
</gene>
<evidence type="ECO:0000259" key="1">
    <source>
        <dbReference type="Pfam" id="PF00248"/>
    </source>
</evidence>
<reference evidence="3" key="1">
    <citation type="submission" date="2023-07" db="EMBL/GenBank/DDBJ databases">
        <title>30 novel species of actinomycetes from the DSMZ collection.</title>
        <authorList>
            <person name="Nouioui I."/>
        </authorList>
    </citation>
    <scope>NUCLEOTIDE SEQUENCE [LARGE SCALE GENOMIC DNA]</scope>
    <source>
        <strain evidence="3">DSM 41982</strain>
    </source>
</reference>
<dbReference type="RefSeq" id="WP_311676880.1">
    <property type="nucleotide sequence ID" value="NZ_JAVRER010000010.1"/>
</dbReference>
<feature type="domain" description="NADP-dependent oxidoreductase" evidence="1">
    <location>
        <begin position="49"/>
        <end position="307"/>
    </location>
</feature>
<dbReference type="PANTHER" id="PTHR43312">
    <property type="entry name" value="D-THREO-ALDOSE 1-DEHYDROGENASE"/>
    <property type="match status" value="1"/>
</dbReference>
<comment type="caution">
    <text evidence="2">The sequence shown here is derived from an EMBL/GenBank/DDBJ whole genome shotgun (WGS) entry which is preliminary data.</text>
</comment>
<dbReference type="AlphaFoldDB" id="A0ABD5E2E1"/>
<dbReference type="Gene3D" id="3.20.20.100">
    <property type="entry name" value="NADP-dependent oxidoreductase domain"/>
    <property type="match status" value="1"/>
</dbReference>
<dbReference type="EMBL" id="JAVRER010000010">
    <property type="protein sequence ID" value="MDT0415624.1"/>
    <property type="molecule type" value="Genomic_DNA"/>
</dbReference>
<proteinExistence type="predicted"/>
<dbReference type="PANTHER" id="PTHR43312:SF1">
    <property type="entry name" value="NADP-DEPENDENT OXIDOREDUCTASE DOMAIN-CONTAINING PROTEIN"/>
    <property type="match status" value="1"/>
</dbReference>
<dbReference type="SUPFAM" id="SSF51430">
    <property type="entry name" value="NAD(P)-linked oxidoreductase"/>
    <property type="match status" value="1"/>
</dbReference>